<dbReference type="CDD" id="cd11368">
    <property type="entry name" value="RNase_PH_RRP45"/>
    <property type="match status" value="1"/>
</dbReference>
<reference evidence="13 14" key="1">
    <citation type="journal article" date="2015" name="Genome Biol. Evol.">
        <title>Phylogenomic analyses indicate that early fungi evolved digesting cell walls of algal ancestors of land plants.</title>
        <authorList>
            <person name="Chang Y."/>
            <person name="Wang S."/>
            <person name="Sekimoto S."/>
            <person name="Aerts A.L."/>
            <person name="Choi C."/>
            <person name="Clum A."/>
            <person name="LaButti K.M."/>
            <person name="Lindquist E.A."/>
            <person name="Yee Ngan C."/>
            <person name="Ohm R.A."/>
            <person name="Salamov A.A."/>
            <person name="Grigoriev I.V."/>
            <person name="Spatafora J.W."/>
            <person name="Berbee M.L."/>
        </authorList>
    </citation>
    <scope>NUCLEOTIDE SEQUENCE [LARGE SCALE GENOMIC DNA]</scope>
    <source>
        <strain evidence="13 14">JEL478</strain>
    </source>
</reference>
<dbReference type="FunFam" id="3.30.230.70:FF:000005">
    <property type="entry name" value="Exosome complex component RRP45"/>
    <property type="match status" value="1"/>
</dbReference>
<protein>
    <recommendedName>
        <fullName evidence="4">Exosome complex component RRP45</fullName>
    </recommendedName>
    <alternativeName>
        <fullName evidence="10">Ribosomal RNA-processing protein 45</fullName>
    </alternativeName>
</protein>
<evidence type="ECO:0000313" key="13">
    <source>
        <dbReference type="EMBL" id="KXS12660.1"/>
    </source>
</evidence>
<evidence type="ECO:0000256" key="6">
    <source>
        <dbReference type="ARBA" id="ARBA00022552"/>
    </source>
</evidence>
<dbReference type="OMA" id="VCSIQKA"/>
<gene>
    <name evidence="13" type="ORF">M427DRAFT_101213</name>
</gene>
<dbReference type="InterPro" id="IPR036345">
    <property type="entry name" value="ExoRNase_PH_dom2_sf"/>
</dbReference>
<comment type="subcellular location">
    <subcellularLocation>
        <location evidence="1">Cytoplasm</location>
    </subcellularLocation>
    <subcellularLocation>
        <location evidence="2">Nucleus</location>
        <location evidence="2">Nucleolus</location>
    </subcellularLocation>
</comment>
<sequence>MRETPPSSAEKAFVLNTIRSGLRVDLRGAYDLRKLSISLGPALGHADVRLGTTRVIAHVHAEVVRPQDSDPNEGFLRFTTECSPMASPRFESGSLSDEEVLISRLLERTFRRSRAIDTENLCIVSGEKVWAISVDVRLIDLDGNAVDAACIAAAAALLHFRRPDVTVVGDEVKVHSLDERNPVPLSVHHVPICVTFAILDEGQLMVLDPTSLEEDCRCGDVTFSMNAHREVCAVAKSGGAALPIDALLRCAKVATWRSLEIHEALQKSLKDSLLKRWEDVKLNCAWSFRRPIAPSIGNLNLNHSVEEHEETDRPYKSNVSINPNIMQYILHLQSYDH</sequence>
<dbReference type="InterPro" id="IPR020568">
    <property type="entry name" value="Ribosomal_Su5_D2-typ_SF"/>
</dbReference>
<dbReference type="GO" id="GO:0071035">
    <property type="term" value="P:nuclear polyadenylation-dependent rRNA catabolic process"/>
    <property type="evidence" value="ECO:0007669"/>
    <property type="project" value="EnsemblFungi"/>
</dbReference>
<evidence type="ECO:0000256" key="5">
    <source>
        <dbReference type="ARBA" id="ARBA00022490"/>
    </source>
</evidence>
<keyword evidence="14" id="KW-1185">Reference proteome</keyword>
<evidence type="ECO:0000256" key="2">
    <source>
        <dbReference type="ARBA" id="ARBA00004604"/>
    </source>
</evidence>
<dbReference type="AlphaFoldDB" id="A0A139A784"/>
<dbReference type="GO" id="GO:0034475">
    <property type="term" value="P:U4 snRNA 3'-end processing"/>
    <property type="evidence" value="ECO:0007669"/>
    <property type="project" value="EnsemblFungi"/>
</dbReference>
<dbReference type="InterPro" id="IPR015847">
    <property type="entry name" value="ExoRNase_PH_dom2"/>
</dbReference>
<dbReference type="PANTHER" id="PTHR11097:SF14">
    <property type="entry name" value="EXOSOME COMPLEX COMPONENT RRP45"/>
    <property type="match status" value="1"/>
</dbReference>
<dbReference type="SUPFAM" id="SSF55666">
    <property type="entry name" value="Ribonuclease PH domain 2-like"/>
    <property type="match status" value="1"/>
</dbReference>
<dbReference type="PANTHER" id="PTHR11097">
    <property type="entry name" value="EXOSOME COMPLEX EXONUCLEASE RIBOSOMAL RNA PROCESSING PROTEIN"/>
    <property type="match status" value="1"/>
</dbReference>
<dbReference type="OrthoDB" id="10264038at2759"/>
<dbReference type="GO" id="GO:0000176">
    <property type="term" value="C:nuclear exosome (RNase complex)"/>
    <property type="evidence" value="ECO:0007669"/>
    <property type="project" value="EnsemblFungi"/>
</dbReference>
<dbReference type="GO" id="GO:0000177">
    <property type="term" value="C:cytoplasmic exosome (RNase complex)"/>
    <property type="evidence" value="ECO:0007669"/>
    <property type="project" value="EnsemblFungi"/>
</dbReference>
<accession>A0A139A784</accession>
<dbReference type="GO" id="GO:0005730">
    <property type="term" value="C:nucleolus"/>
    <property type="evidence" value="ECO:0007669"/>
    <property type="project" value="UniProtKB-SubCell"/>
</dbReference>
<evidence type="ECO:0000259" key="11">
    <source>
        <dbReference type="Pfam" id="PF01138"/>
    </source>
</evidence>
<evidence type="ECO:0000256" key="4">
    <source>
        <dbReference type="ARBA" id="ARBA00019572"/>
    </source>
</evidence>
<dbReference type="GO" id="GO:0035925">
    <property type="term" value="F:mRNA 3'-UTR AU-rich region binding"/>
    <property type="evidence" value="ECO:0007669"/>
    <property type="project" value="TreeGrafter"/>
</dbReference>
<keyword evidence="9" id="KW-0539">Nucleus</keyword>
<feature type="domain" description="Exoribonuclease phosphorolytic" evidence="12">
    <location>
        <begin position="189"/>
        <end position="254"/>
    </location>
</feature>
<evidence type="ECO:0000313" key="14">
    <source>
        <dbReference type="Proteomes" id="UP000070544"/>
    </source>
</evidence>
<dbReference type="Pfam" id="PF01138">
    <property type="entry name" value="RNase_PH"/>
    <property type="match status" value="1"/>
</dbReference>
<dbReference type="GO" id="GO:0071038">
    <property type="term" value="P:TRAMP-dependent tRNA surveillance pathway"/>
    <property type="evidence" value="ECO:0007669"/>
    <property type="project" value="EnsemblFungi"/>
</dbReference>
<evidence type="ECO:0000259" key="12">
    <source>
        <dbReference type="Pfam" id="PF03725"/>
    </source>
</evidence>
<comment type="similarity">
    <text evidence="3">Belongs to the RNase PH family.</text>
</comment>
<dbReference type="GO" id="GO:0034476">
    <property type="term" value="P:U5 snRNA 3'-end processing"/>
    <property type="evidence" value="ECO:0007669"/>
    <property type="project" value="EnsemblFungi"/>
</dbReference>
<keyword evidence="5" id="KW-0963">Cytoplasm</keyword>
<dbReference type="SUPFAM" id="SSF54211">
    <property type="entry name" value="Ribosomal protein S5 domain 2-like"/>
    <property type="match status" value="1"/>
</dbReference>
<dbReference type="GO" id="GO:0000467">
    <property type="term" value="P:exonucleolytic trimming to generate mature 3'-end of 5.8S rRNA from tricistronic rRNA transcript (SSU-rRNA, 5.8S rRNA, LSU-rRNA)"/>
    <property type="evidence" value="ECO:0007669"/>
    <property type="project" value="EnsemblFungi"/>
</dbReference>
<dbReference type="Proteomes" id="UP000070544">
    <property type="component" value="Unassembled WGS sequence"/>
</dbReference>
<dbReference type="InterPro" id="IPR001247">
    <property type="entry name" value="ExoRNase_PH_dom1"/>
</dbReference>
<evidence type="ECO:0000256" key="9">
    <source>
        <dbReference type="ARBA" id="ARBA00023242"/>
    </source>
</evidence>
<dbReference type="GO" id="GO:0034473">
    <property type="term" value="P:U1 snRNA 3'-end processing"/>
    <property type="evidence" value="ECO:0007669"/>
    <property type="project" value="EnsemblFungi"/>
</dbReference>
<dbReference type="STRING" id="1344416.A0A139A784"/>
<keyword evidence="6" id="KW-0698">rRNA processing</keyword>
<evidence type="ECO:0000256" key="10">
    <source>
        <dbReference type="ARBA" id="ARBA00077933"/>
    </source>
</evidence>
<dbReference type="InterPro" id="IPR033100">
    <property type="entry name" value="Rrp45"/>
</dbReference>
<dbReference type="GO" id="GO:0016075">
    <property type="term" value="P:rRNA catabolic process"/>
    <property type="evidence" value="ECO:0007669"/>
    <property type="project" value="TreeGrafter"/>
</dbReference>
<dbReference type="InterPro" id="IPR027408">
    <property type="entry name" value="PNPase/RNase_PH_dom_sf"/>
</dbReference>
<keyword evidence="8" id="KW-0694">RNA-binding</keyword>
<evidence type="ECO:0000256" key="8">
    <source>
        <dbReference type="ARBA" id="ARBA00022884"/>
    </source>
</evidence>
<evidence type="ECO:0000256" key="7">
    <source>
        <dbReference type="ARBA" id="ARBA00022835"/>
    </source>
</evidence>
<dbReference type="InterPro" id="IPR050590">
    <property type="entry name" value="Exosome_comp_Rrp42_subfam"/>
</dbReference>
<evidence type="ECO:0000256" key="1">
    <source>
        <dbReference type="ARBA" id="ARBA00004496"/>
    </source>
</evidence>
<feature type="domain" description="Exoribonuclease phosphorolytic" evidence="11">
    <location>
        <begin position="32"/>
        <end position="163"/>
    </location>
</feature>
<dbReference type="Gene3D" id="3.30.230.70">
    <property type="entry name" value="GHMP Kinase, N-terminal domain"/>
    <property type="match status" value="1"/>
</dbReference>
<dbReference type="EMBL" id="KQ965786">
    <property type="protein sequence ID" value="KXS12660.1"/>
    <property type="molecule type" value="Genomic_DNA"/>
</dbReference>
<dbReference type="Pfam" id="PF03725">
    <property type="entry name" value="RNase_PH_C"/>
    <property type="match status" value="1"/>
</dbReference>
<evidence type="ECO:0000256" key="3">
    <source>
        <dbReference type="ARBA" id="ARBA00006678"/>
    </source>
</evidence>
<proteinExistence type="inferred from homology"/>
<name>A0A139A784_GONPJ</name>
<keyword evidence="7" id="KW-0271">Exosome</keyword>
<organism evidence="13 14">
    <name type="scientific">Gonapodya prolifera (strain JEL478)</name>
    <name type="common">Monoblepharis prolifera</name>
    <dbReference type="NCBI Taxonomy" id="1344416"/>
    <lineage>
        <taxon>Eukaryota</taxon>
        <taxon>Fungi</taxon>
        <taxon>Fungi incertae sedis</taxon>
        <taxon>Chytridiomycota</taxon>
        <taxon>Chytridiomycota incertae sedis</taxon>
        <taxon>Monoblepharidomycetes</taxon>
        <taxon>Monoblepharidales</taxon>
        <taxon>Gonapodyaceae</taxon>
        <taxon>Gonapodya</taxon>
    </lineage>
</organism>
<dbReference type="GO" id="GO:0071028">
    <property type="term" value="P:nuclear mRNA surveillance"/>
    <property type="evidence" value="ECO:0007669"/>
    <property type="project" value="TreeGrafter"/>
</dbReference>